<dbReference type="GeneID" id="112293463"/>
<dbReference type="Gramene" id="Pp3c16_8830V3.2">
    <property type="protein sequence ID" value="Pp3c16_8830V3.2"/>
    <property type="gene ID" value="Pp3c16_8830"/>
</dbReference>
<evidence type="ECO:0000256" key="6">
    <source>
        <dbReference type="ARBA" id="ARBA00022927"/>
    </source>
</evidence>
<dbReference type="GO" id="GO:0009977">
    <property type="term" value="F:proton motive force dependent protein transmembrane transporter activity"/>
    <property type="evidence" value="ECO:0000318"/>
    <property type="project" value="GO_Central"/>
</dbReference>
<dbReference type="GO" id="GO:0009535">
    <property type="term" value="C:chloroplast thylakoid membrane"/>
    <property type="evidence" value="ECO:0000318"/>
    <property type="project" value="GO_Central"/>
</dbReference>
<dbReference type="HOGENOM" id="CLU_964406_0_0_1"/>
<evidence type="ECO:0000256" key="12">
    <source>
        <dbReference type="ARBA" id="ARBA00025340"/>
    </source>
</evidence>
<evidence type="ECO:0000256" key="13">
    <source>
        <dbReference type="SAM" id="MobiDB-lite"/>
    </source>
</evidence>
<evidence type="ECO:0000313" key="14">
    <source>
        <dbReference type="EMBL" id="PNR37585.1"/>
    </source>
</evidence>
<gene>
    <name evidence="15" type="primary">LOC112293463</name>
    <name evidence="14" type="ORF">PHYPA_020694</name>
</gene>
<dbReference type="PANTHER" id="PTHR33162">
    <property type="entry name" value="SEC-INDEPENDENT PROTEIN TRANSLOCASE PROTEIN TATA, CHLOROPLASTIC"/>
    <property type="match status" value="1"/>
</dbReference>
<feature type="compositionally biased region" description="Low complexity" evidence="13">
    <location>
        <begin position="255"/>
        <end position="269"/>
    </location>
</feature>
<keyword evidence="5" id="KW-0812">Transmembrane</keyword>
<keyword evidence="6" id="KW-0653">Protein transport</keyword>
<feature type="region of interest" description="Disordered" evidence="13">
    <location>
        <begin position="159"/>
        <end position="289"/>
    </location>
</feature>
<evidence type="ECO:0000256" key="7">
    <source>
        <dbReference type="ARBA" id="ARBA00022946"/>
    </source>
</evidence>
<dbReference type="FunFam" id="1.20.5.3310:FF:000003">
    <property type="entry name" value="Sec-independent protein translocase protein TATB, chloroplastic"/>
    <property type="match status" value="1"/>
</dbReference>
<keyword evidence="7" id="KW-0809">Transit peptide</keyword>
<evidence type="ECO:0000256" key="5">
    <source>
        <dbReference type="ARBA" id="ARBA00022692"/>
    </source>
</evidence>
<reference evidence="14 16" key="1">
    <citation type="journal article" date="2008" name="Science">
        <title>The Physcomitrella genome reveals evolutionary insights into the conquest of land by plants.</title>
        <authorList>
            <person name="Rensing S."/>
            <person name="Lang D."/>
            <person name="Zimmer A."/>
            <person name="Terry A."/>
            <person name="Salamov A."/>
            <person name="Shapiro H."/>
            <person name="Nishiyama T."/>
            <person name="Perroud P.-F."/>
            <person name="Lindquist E."/>
            <person name="Kamisugi Y."/>
            <person name="Tanahashi T."/>
            <person name="Sakakibara K."/>
            <person name="Fujita T."/>
            <person name="Oishi K."/>
            <person name="Shin-I T."/>
            <person name="Kuroki Y."/>
            <person name="Toyoda A."/>
            <person name="Suzuki Y."/>
            <person name="Hashimoto A."/>
            <person name="Yamaguchi K."/>
            <person name="Sugano A."/>
            <person name="Kohara Y."/>
            <person name="Fujiyama A."/>
            <person name="Anterola A."/>
            <person name="Aoki S."/>
            <person name="Ashton N."/>
            <person name="Barbazuk W.B."/>
            <person name="Barker E."/>
            <person name="Bennetzen J."/>
            <person name="Bezanilla M."/>
            <person name="Blankenship R."/>
            <person name="Cho S.H."/>
            <person name="Dutcher S."/>
            <person name="Estelle M."/>
            <person name="Fawcett J.A."/>
            <person name="Gundlach H."/>
            <person name="Hanada K."/>
            <person name="Heyl A."/>
            <person name="Hicks K.A."/>
            <person name="Hugh J."/>
            <person name="Lohr M."/>
            <person name="Mayer K."/>
            <person name="Melkozernov A."/>
            <person name="Murata T."/>
            <person name="Nelson D."/>
            <person name="Pils B."/>
            <person name="Prigge M."/>
            <person name="Reiss B."/>
            <person name="Renner T."/>
            <person name="Rombauts S."/>
            <person name="Rushton P."/>
            <person name="Sanderfoot A."/>
            <person name="Schween G."/>
            <person name="Shiu S.-H."/>
            <person name="Stueber K."/>
            <person name="Theodoulou F.L."/>
            <person name="Tu H."/>
            <person name="Van de Peer Y."/>
            <person name="Verrier P.J."/>
            <person name="Waters E."/>
            <person name="Wood A."/>
            <person name="Yang L."/>
            <person name="Cove D."/>
            <person name="Cuming A."/>
            <person name="Hasebe M."/>
            <person name="Lucas S."/>
            <person name="Mishler D.B."/>
            <person name="Reski R."/>
            <person name="Grigoriev I."/>
            <person name="Quatrano R.S."/>
            <person name="Boore J.L."/>
        </authorList>
    </citation>
    <scope>NUCLEOTIDE SEQUENCE [LARGE SCALE GENOMIC DNA]</scope>
    <source>
        <strain evidence="15 16">cv. Gransden 2004</strain>
    </source>
</reference>
<dbReference type="Pfam" id="PF02416">
    <property type="entry name" value="TatA_B_E"/>
    <property type="match status" value="1"/>
</dbReference>
<feature type="compositionally biased region" description="Polar residues" evidence="13">
    <location>
        <begin position="271"/>
        <end position="289"/>
    </location>
</feature>
<proteinExistence type="predicted"/>
<keyword evidence="2" id="KW-0813">Transport</keyword>
<dbReference type="EMBL" id="ABEU02000016">
    <property type="protein sequence ID" value="PNR37585.1"/>
    <property type="molecule type" value="Genomic_DNA"/>
</dbReference>
<keyword evidence="3" id="KW-0150">Chloroplast</keyword>
<dbReference type="EnsemblPlants" id="Pp3c16_8830V3.1">
    <property type="protein sequence ID" value="Pp3c16_8830V3.1"/>
    <property type="gene ID" value="Pp3c16_8830"/>
</dbReference>
<dbReference type="FunCoup" id="A9U0H1">
    <property type="interactions" value="1818"/>
</dbReference>
<evidence type="ECO:0000256" key="11">
    <source>
        <dbReference type="ARBA" id="ARBA00023136"/>
    </source>
</evidence>
<evidence type="ECO:0000313" key="16">
    <source>
        <dbReference type="Proteomes" id="UP000006727"/>
    </source>
</evidence>
<dbReference type="PANTHER" id="PTHR33162:SF3">
    <property type="entry name" value="SEC-INDEPENDENT PROTEIN TRANSLOCASE PROTEIN TATB, CHLOROPLASTIC"/>
    <property type="match status" value="1"/>
</dbReference>
<keyword evidence="8" id="KW-1133">Transmembrane helix</keyword>
<keyword evidence="11" id="KW-0472">Membrane</keyword>
<name>A9U0H1_PHYPA</name>
<evidence type="ECO:0008006" key="17">
    <source>
        <dbReference type="Google" id="ProtNLM"/>
    </source>
</evidence>
<evidence type="ECO:0000256" key="8">
    <source>
        <dbReference type="ARBA" id="ARBA00022989"/>
    </source>
</evidence>
<keyword evidence="4" id="KW-0934">Plastid</keyword>
<keyword evidence="9" id="KW-0811">Translocation</keyword>
<protein>
    <recommendedName>
        <fullName evidence="17">Sec-independent protein translocase protein TATB, chloroplastic</fullName>
    </recommendedName>
</protein>
<dbReference type="Gene3D" id="1.20.5.3310">
    <property type="match status" value="1"/>
</dbReference>
<dbReference type="RefSeq" id="XP_024398673.1">
    <property type="nucleotide sequence ID" value="XM_024542905.2"/>
</dbReference>
<reference evidence="15" key="3">
    <citation type="submission" date="2020-12" db="UniProtKB">
        <authorList>
            <consortium name="EnsemblPlants"/>
        </authorList>
    </citation>
    <scope>IDENTIFICATION</scope>
</reference>
<evidence type="ECO:0000256" key="9">
    <source>
        <dbReference type="ARBA" id="ARBA00023010"/>
    </source>
</evidence>
<evidence type="ECO:0000256" key="2">
    <source>
        <dbReference type="ARBA" id="ARBA00022448"/>
    </source>
</evidence>
<dbReference type="OrthoDB" id="2017985at2759"/>
<comment type="function">
    <text evidence="12">Part of the twin-arginine translocation (Tat) system that transports large folded proteins containing a characteristic twin-arginine motif in their signal peptide across the thylakoid membrane. Involved in delta pH-dependent protein transport required for chloroplast development, especially thylakoid membrane formation. TATC and TATB mediate precursor recognition, whereas TATA facilitates translocation.</text>
</comment>
<organism evidence="14">
    <name type="scientific">Physcomitrium patens</name>
    <name type="common">Spreading-leaved earth moss</name>
    <name type="synonym">Physcomitrella patens</name>
    <dbReference type="NCBI Taxonomy" id="3218"/>
    <lineage>
        <taxon>Eukaryota</taxon>
        <taxon>Viridiplantae</taxon>
        <taxon>Streptophyta</taxon>
        <taxon>Embryophyta</taxon>
        <taxon>Bryophyta</taxon>
        <taxon>Bryophytina</taxon>
        <taxon>Bryopsida</taxon>
        <taxon>Funariidae</taxon>
        <taxon>Funariales</taxon>
        <taxon>Funariaceae</taxon>
        <taxon>Physcomitrium</taxon>
    </lineage>
</organism>
<sequence>MAVVAKAASFLPAVGFSRSREPSCSVRSGSALCLRAGVRRKNLKQFGGKVSCGALLKASSFSAASSSFQGRLFLVVTCPSDKAGKGTKNTGVQASLLGVGAPEALVIGVVALLVFGPKGLAEVARTLGKTLRGFQPAIKELQEVSREFKATLEQEIGLDELRNTSYDSPPTSSPSRPPSSTSASSVSSTPSTIAATEAPAVAPKSEEAPVQPKPYTTDDYMRLTEEQTQSLVLEEMRKASEAAAWEGSPPVKPVAETSIEEQSQSSASANVDESTGATSVGSTPTKPLE</sequence>
<dbReference type="Gramene" id="Pp3c16_8830V3.1">
    <property type="protein sequence ID" value="Pp3c16_8830V3.1"/>
    <property type="gene ID" value="Pp3c16_8830"/>
</dbReference>
<dbReference type="GO" id="GO:0043953">
    <property type="term" value="P:protein transport by the Tat complex"/>
    <property type="evidence" value="ECO:0000318"/>
    <property type="project" value="GO_Central"/>
</dbReference>
<dbReference type="Proteomes" id="UP000006727">
    <property type="component" value="Chromosome 16"/>
</dbReference>
<dbReference type="NCBIfam" id="TIGR01411">
    <property type="entry name" value="tatAE"/>
    <property type="match status" value="1"/>
</dbReference>
<dbReference type="GO" id="GO:0045038">
    <property type="term" value="P:protein import into chloroplast thylakoid membrane"/>
    <property type="evidence" value="ECO:0000318"/>
    <property type="project" value="GO_Central"/>
</dbReference>
<evidence type="ECO:0000256" key="10">
    <source>
        <dbReference type="ARBA" id="ARBA00023078"/>
    </source>
</evidence>
<dbReference type="InterPro" id="IPR003369">
    <property type="entry name" value="TatA/B/E"/>
</dbReference>
<dbReference type="GO" id="GO:0065002">
    <property type="term" value="P:intracellular protein transmembrane transport"/>
    <property type="evidence" value="ECO:0000318"/>
    <property type="project" value="GO_Central"/>
</dbReference>
<dbReference type="InterPro" id="IPR006312">
    <property type="entry name" value="TatA/E"/>
</dbReference>
<comment type="subcellular location">
    <subcellularLocation>
        <location evidence="1">Plastid</location>
        <location evidence="1">Chloroplast thylakoid membrane</location>
        <topology evidence="1">Single-pass membrane protein</topology>
    </subcellularLocation>
</comment>
<accession>A9U0H1</accession>
<evidence type="ECO:0000313" key="15">
    <source>
        <dbReference type="EnsemblPlants" id="Pp3c16_8830V3.1"/>
    </source>
</evidence>
<keyword evidence="16" id="KW-1185">Reference proteome</keyword>
<evidence type="ECO:0000256" key="3">
    <source>
        <dbReference type="ARBA" id="ARBA00022528"/>
    </source>
</evidence>
<dbReference type="PaxDb" id="3218-PP1S402_22V6.1"/>
<evidence type="ECO:0000256" key="1">
    <source>
        <dbReference type="ARBA" id="ARBA00004581"/>
    </source>
</evidence>
<dbReference type="EnsemblPlants" id="Pp3c16_8830V3.2">
    <property type="protein sequence ID" value="Pp3c16_8830V3.2"/>
    <property type="gene ID" value="Pp3c16_8830"/>
</dbReference>
<dbReference type="eggNOG" id="ENOG502QSWH">
    <property type="taxonomic scope" value="Eukaryota"/>
</dbReference>
<evidence type="ECO:0000256" key="4">
    <source>
        <dbReference type="ARBA" id="ARBA00022640"/>
    </source>
</evidence>
<reference evidence="14 16" key="2">
    <citation type="journal article" date="2018" name="Plant J.">
        <title>The Physcomitrella patens chromosome-scale assembly reveals moss genome structure and evolution.</title>
        <authorList>
            <person name="Lang D."/>
            <person name="Ullrich K.K."/>
            <person name="Murat F."/>
            <person name="Fuchs J."/>
            <person name="Jenkins J."/>
            <person name="Haas F.B."/>
            <person name="Piednoel M."/>
            <person name="Gundlach H."/>
            <person name="Van Bel M."/>
            <person name="Meyberg R."/>
            <person name="Vives C."/>
            <person name="Morata J."/>
            <person name="Symeonidi A."/>
            <person name="Hiss M."/>
            <person name="Muchero W."/>
            <person name="Kamisugi Y."/>
            <person name="Saleh O."/>
            <person name="Blanc G."/>
            <person name="Decker E.L."/>
            <person name="van Gessel N."/>
            <person name="Grimwood J."/>
            <person name="Hayes R.D."/>
            <person name="Graham S.W."/>
            <person name="Gunter L.E."/>
            <person name="McDaniel S.F."/>
            <person name="Hoernstein S.N.W."/>
            <person name="Larsson A."/>
            <person name="Li F.W."/>
            <person name="Perroud P.F."/>
            <person name="Phillips J."/>
            <person name="Ranjan P."/>
            <person name="Rokshar D.S."/>
            <person name="Rothfels C.J."/>
            <person name="Schneider L."/>
            <person name="Shu S."/>
            <person name="Stevenson D.W."/>
            <person name="Thummler F."/>
            <person name="Tillich M."/>
            <person name="Villarreal Aguilar J.C."/>
            <person name="Widiez T."/>
            <person name="Wong G.K."/>
            <person name="Wymore A."/>
            <person name="Zhang Y."/>
            <person name="Zimmer A.D."/>
            <person name="Quatrano R.S."/>
            <person name="Mayer K.F.X."/>
            <person name="Goodstein D."/>
            <person name="Casacuberta J.M."/>
            <person name="Vandepoele K."/>
            <person name="Reski R."/>
            <person name="Cuming A.C."/>
            <person name="Tuskan G.A."/>
            <person name="Maumus F."/>
            <person name="Salse J."/>
            <person name="Schmutz J."/>
            <person name="Rensing S.A."/>
        </authorList>
    </citation>
    <scope>NUCLEOTIDE SEQUENCE [LARGE SCALE GENOMIC DNA]</scope>
    <source>
        <strain evidence="15 16">cv. Gransden 2004</strain>
    </source>
</reference>
<dbReference type="STRING" id="3218.A9U0H1"/>
<dbReference type="KEGG" id="ppp:112293463"/>
<dbReference type="AlphaFoldDB" id="A9U0H1"/>
<feature type="compositionally biased region" description="Low complexity" evidence="13">
    <location>
        <begin position="178"/>
        <end position="192"/>
    </location>
</feature>
<keyword evidence="10" id="KW-0793">Thylakoid</keyword>